<reference evidence="3" key="1">
    <citation type="submission" date="2013-02" db="EMBL/GenBank/DDBJ databases">
        <title>The Genome Sequence of Acinetobacter sp. NIPH 236.</title>
        <authorList>
            <consortium name="The Broad Institute Genome Sequencing Platform"/>
            <consortium name="The Broad Institute Genome Sequencing Center for Infectious Disease"/>
            <person name="Cerqueira G."/>
            <person name="Feldgarden M."/>
            <person name="Courvalin P."/>
            <person name="Perichon B."/>
            <person name="Grillot-Courvalin C."/>
            <person name="Clermont D."/>
            <person name="Rocha E."/>
            <person name="Yoon E.-J."/>
            <person name="Nemec A."/>
            <person name="Walker B."/>
            <person name="Young S.K."/>
            <person name="Zeng Q."/>
            <person name="Gargeya S."/>
            <person name="Fitzgerald M."/>
            <person name="Haas B."/>
            <person name="Abouelleil A."/>
            <person name="Alvarado L."/>
            <person name="Arachchi H.M."/>
            <person name="Berlin A.M."/>
            <person name="Chapman S.B."/>
            <person name="Dewar J."/>
            <person name="Goldberg J."/>
            <person name="Griggs A."/>
            <person name="Gujja S."/>
            <person name="Hansen M."/>
            <person name="Howarth C."/>
            <person name="Imamovic A."/>
            <person name="Larimer J."/>
            <person name="McCowan C."/>
            <person name="Murphy C."/>
            <person name="Neiman D."/>
            <person name="Pearson M."/>
            <person name="Priest M."/>
            <person name="Roberts A."/>
            <person name="Saif S."/>
            <person name="Shea T."/>
            <person name="Sisk P."/>
            <person name="Sykes S."/>
            <person name="Wortman J."/>
            <person name="Nusbaum C."/>
            <person name="Birren B."/>
        </authorList>
    </citation>
    <scope>NUCLEOTIDE SEQUENCE [LARGE SCALE GENOMIC DNA]</scope>
    <source>
        <strain evidence="3">NIPH 236</strain>
    </source>
</reference>
<keyword evidence="3" id="KW-1185">Reference proteome</keyword>
<name>A0ABP2TVT3_9GAMM</name>
<keyword evidence="1" id="KW-1133">Transmembrane helix</keyword>
<accession>A0ABP2TVT3</accession>
<evidence type="ECO:0000313" key="3">
    <source>
        <dbReference type="Proteomes" id="UP000013190"/>
    </source>
</evidence>
<evidence type="ECO:0000313" key="2">
    <source>
        <dbReference type="EMBL" id="ENU26377.1"/>
    </source>
</evidence>
<dbReference type="EMBL" id="APOJ01000025">
    <property type="protein sequence ID" value="ENU26377.1"/>
    <property type="molecule type" value="Genomic_DNA"/>
</dbReference>
<proteinExistence type="predicted"/>
<keyword evidence="1" id="KW-0812">Transmembrane</keyword>
<dbReference type="GeneID" id="92837028"/>
<evidence type="ECO:0008006" key="4">
    <source>
        <dbReference type="Google" id="ProtNLM"/>
    </source>
</evidence>
<gene>
    <name evidence="2" type="ORF">F992_01925</name>
</gene>
<evidence type="ECO:0000256" key="1">
    <source>
        <dbReference type="SAM" id="Phobius"/>
    </source>
</evidence>
<reference evidence="2 3" key="2">
    <citation type="journal article" date="2016" name="Int. J. Syst. Evol. Microbiol.">
        <title>Taxonomy of haemolytic and/or proteolytic strains of the genus Acinetobacter with the proposal of Acinetobacter courvalinii sp. nov. (genomic species 14 sensu Bouvet &amp; Jeanjean), Acinetobacter dispersus sp. nov. (genomic species 17), Acinetobacter modestus sp. nov., Acinetobacter proteolyticus sp. nov. and Acinetobacter vivianii sp. nov.</title>
        <authorList>
            <person name="Nemec A."/>
            <person name="Radolfova-Krizova L."/>
            <person name="Maixnerova M."/>
            <person name="Vrestiakova E."/>
            <person name="Jezek P."/>
            <person name="Sedo O."/>
        </authorList>
    </citation>
    <scope>NUCLEOTIDE SEQUENCE [LARGE SCALE GENOMIC DNA]</scope>
    <source>
        <strain evidence="2 3">NIPH 236</strain>
    </source>
</reference>
<comment type="caution">
    <text evidence="2">The sequence shown here is derived from an EMBL/GenBank/DDBJ whole genome shotgun (WGS) entry which is preliminary data.</text>
</comment>
<protein>
    <recommendedName>
        <fullName evidence="4">DUF1634 domain-containing protein</fullName>
    </recommendedName>
</protein>
<keyword evidence="1" id="KW-0472">Membrane</keyword>
<feature type="transmembrane region" description="Helical" evidence="1">
    <location>
        <begin position="37"/>
        <end position="56"/>
    </location>
</feature>
<sequence length="95" mass="11064">MIFLSLILILIGMTFLYKCSSKQISKTKQLYLIRYKTLFKIFAYLCFLIAGSLLCLEYGNAIGFVSWWLFATPITFLLVLWVNQLKPNKNKVLTK</sequence>
<dbReference type="Proteomes" id="UP000013190">
    <property type="component" value="Unassembled WGS sequence"/>
</dbReference>
<feature type="transmembrane region" description="Helical" evidence="1">
    <location>
        <begin position="63"/>
        <end position="82"/>
    </location>
</feature>
<organism evidence="2 3">
    <name type="scientific">Acinetobacter modestus</name>
    <dbReference type="NCBI Taxonomy" id="1776740"/>
    <lineage>
        <taxon>Bacteria</taxon>
        <taxon>Pseudomonadati</taxon>
        <taxon>Pseudomonadota</taxon>
        <taxon>Gammaproteobacteria</taxon>
        <taxon>Moraxellales</taxon>
        <taxon>Moraxellaceae</taxon>
        <taxon>Acinetobacter</taxon>
    </lineage>
</organism>
<dbReference type="RefSeq" id="WP_004662084.1">
    <property type="nucleotide sequence ID" value="NZ_BMDV01000001.1"/>
</dbReference>